<name>A0ABX1B6Q7_9ACTN</name>
<feature type="transmembrane region" description="Helical" evidence="9">
    <location>
        <begin position="96"/>
        <end position="119"/>
    </location>
</feature>
<organism evidence="11 12">
    <name type="scientific">Nonomuraea composti</name>
    <dbReference type="NCBI Taxonomy" id="2720023"/>
    <lineage>
        <taxon>Bacteria</taxon>
        <taxon>Bacillati</taxon>
        <taxon>Actinomycetota</taxon>
        <taxon>Actinomycetes</taxon>
        <taxon>Streptosporangiales</taxon>
        <taxon>Streptosporangiaceae</taxon>
        <taxon>Nonomuraea</taxon>
    </lineage>
</organism>
<feature type="transmembrane region" description="Helical" evidence="9">
    <location>
        <begin position="131"/>
        <end position="154"/>
    </location>
</feature>
<dbReference type="PANTHER" id="PTHR24421">
    <property type="entry name" value="NITRATE/NITRITE SENSOR PROTEIN NARX-RELATED"/>
    <property type="match status" value="1"/>
</dbReference>
<dbReference type="InterPro" id="IPR036890">
    <property type="entry name" value="HATPase_C_sf"/>
</dbReference>
<keyword evidence="3" id="KW-0597">Phosphoprotein</keyword>
<dbReference type="SUPFAM" id="SSF55874">
    <property type="entry name" value="ATPase domain of HSP90 chaperone/DNA topoisomerase II/histidine kinase"/>
    <property type="match status" value="1"/>
</dbReference>
<keyword evidence="5" id="KW-0547">Nucleotide-binding</keyword>
<evidence type="ECO:0000256" key="5">
    <source>
        <dbReference type="ARBA" id="ARBA00022741"/>
    </source>
</evidence>
<keyword evidence="7" id="KW-0067">ATP-binding</keyword>
<evidence type="ECO:0000256" key="2">
    <source>
        <dbReference type="ARBA" id="ARBA00012438"/>
    </source>
</evidence>
<proteinExistence type="predicted"/>
<dbReference type="InterPro" id="IPR050482">
    <property type="entry name" value="Sensor_HK_TwoCompSys"/>
</dbReference>
<evidence type="ECO:0000313" key="12">
    <source>
        <dbReference type="Proteomes" id="UP000696294"/>
    </source>
</evidence>
<dbReference type="InterPro" id="IPR055558">
    <property type="entry name" value="DUF7134"/>
</dbReference>
<dbReference type="Pfam" id="PF02518">
    <property type="entry name" value="HATPase_c"/>
    <property type="match status" value="1"/>
</dbReference>
<dbReference type="SMART" id="SM00387">
    <property type="entry name" value="HATPase_c"/>
    <property type="match status" value="1"/>
</dbReference>
<evidence type="ECO:0000256" key="7">
    <source>
        <dbReference type="ARBA" id="ARBA00022840"/>
    </source>
</evidence>
<dbReference type="EMBL" id="JAATEP010000017">
    <property type="protein sequence ID" value="NJP92522.1"/>
    <property type="molecule type" value="Genomic_DNA"/>
</dbReference>
<keyword evidence="12" id="KW-1185">Reference proteome</keyword>
<dbReference type="Pfam" id="PF23539">
    <property type="entry name" value="DUF7134"/>
    <property type="match status" value="1"/>
</dbReference>
<dbReference type="Pfam" id="PF07730">
    <property type="entry name" value="HisKA_3"/>
    <property type="match status" value="1"/>
</dbReference>
<evidence type="ECO:0000256" key="6">
    <source>
        <dbReference type="ARBA" id="ARBA00022777"/>
    </source>
</evidence>
<comment type="caution">
    <text evidence="11">The sequence shown here is derived from an EMBL/GenBank/DDBJ whole genome shotgun (WGS) entry which is preliminary data.</text>
</comment>
<keyword evidence="9" id="KW-0812">Transmembrane</keyword>
<keyword evidence="8" id="KW-0902">Two-component regulatory system</keyword>
<dbReference type="Gene3D" id="1.20.5.1930">
    <property type="match status" value="1"/>
</dbReference>
<dbReference type="InterPro" id="IPR011712">
    <property type="entry name" value="Sig_transdc_His_kin_sub3_dim/P"/>
</dbReference>
<evidence type="ECO:0000256" key="3">
    <source>
        <dbReference type="ARBA" id="ARBA00022553"/>
    </source>
</evidence>
<dbReference type="CDD" id="cd16917">
    <property type="entry name" value="HATPase_UhpB-NarQ-NarX-like"/>
    <property type="match status" value="1"/>
</dbReference>
<accession>A0ABX1B6Q7</accession>
<evidence type="ECO:0000256" key="9">
    <source>
        <dbReference type="SAM" id="Phobius"/>
    </source>
</evidence>
<evidence type="ECO:0000256" key="1">
    <source>
        <dbReference type="ARBA" id="ARBA00000085"/>
    </source>
</evidence>
<dbReference type="GO" id="GO:0016301">
    <property type="term" value="F:kinase activity"/>
    <property type="evidence" value="ECO:0007669"/>
    <property type="project" value="UniProtKB-KW"/>
</dbReference>
<sequence length="403" mass="42673">MRLPMFARRWSALDARLLDGALALALTGGTWLWEVLEPGKGRPADALSFGLTVLVNGPLAWRRRAPFTVLLVSVGAAAIFHLAGHHPGLNDIGPLLALYSVAAHASWQAGVAGAVPVVAEWTHASAMQPGVALWSALGQSLIVAAWAFTTGTIVRLLGARQRQLAALAGQLAEERDAAALRAVTRERVRIARELHDVVAHHMSVISVQAGFGRYVALSDPATAHTTLGVIADTSHEALTEMRRLLSILRIEAHEEDEGRYLTMSRLSELEGLVKRVRAAGLNVSLSVEGRPVELPPGLDQCAYRIVQESLTNVLKHAAASRAEVRLAYVPGTLTLRVTDDGAGPDTGAAAGPRPGGHGLIGMTERVRLYQGTITAGGRSEGGFEVLVTLPVSLPQTQGEPEAG</sequence>
<protein>
    <recommendedName>
        <fullName evidence="2">histidine kinase</fullName>
        <ecNumber evidence="2">2.7.13.3</ecNumber>
    </recommendedName>
</protein>
<feature type="domain" description="Histidine kinase/HSP90-like ATPase" evidence="10">
    <location>
        <begin position="297"/>
        <end position="393"/>
    </location>
</feature>
<dbReference type="InterPro" id="IPR003594">
    <property type="entry name" value="HATPase_dom"/>
</dbReference>
<evidence type="ECO:0000256" key="8">
    <source>
        <dbReference type="ARBA" id="ARBA00023012"/>
    </source>
</evidence>
<evidence type="ECO:0000259" key="10">
    <source>
        <dbReference type="SMART" id="SM00387"/>
    </source>
</evidence>
<gene>
    <name evidence="11" type="ORF">HCN51_24130</name>
</gene>
<keyword evidence="6 11" id="KW-0418">Kinase</keyword>
<keyword evidence="9" id="KW-0472">Membrane</keyword>
<comment type="catalytic activity">
    <reaction evidence="1">
        <text>ATP + protein L-histidine = ADP + protein N-phospho-L-histidine.</text>
        <dbReference type="EC" id="2.7.13.3"/>
    </reaction>
</comment>
<dbReference type="RefSeq" id="WP_168011738.1">
    <property type="nucleotide sequence ID" value="NZ_JAATEP010000017.1"/>
</dbReference>
<dbReference type="Proteomes" id="UP000696294">
    <property type="component" value="Unassembled WGS sequence"/>
</dbReference>
<dbReference type="PANTHER" id="PTHR24421:SF10">
    <property type="entry name" value="NITRATE_NITRITE SENSOR PROTEIN NARQ"/>
    <property type="match status" value="1"/>
</dbReference>
<keyword evidence="9" id="KW-1133">Transmembrane helix</keyword>
<reference evidence="11 12" key="1">
    <citation type="submission" date="2020-03" db="EMBL/GenBank/DDBJ databases">
        <title>WGS of actinomycetes isolated from Thailand.</title>
        <authorList>
            <person name="Thawai C."/>
        </authorList>
    </citation>
    <scope>NUCLEOTIDE SEQUENCE [LARGE SCALE GENOMIC DNA]</scope>
    <source>
        <strain evidence="11 12">FMUSA5-5</strain>
    </source>
</reference>
<feature type="transmembrane region" description="Helical" evidence="9">
    <location>
        <begin position="65"/>
        <end position="84"/>
    </location>
</feature>
<keyword evidence="4" id="KW-0808">Transferase</keyword>
<dbReference type="EC" id="2.7.13.3" evidence="2"/>
<dbReference type="Gene3D" id="3.30.565.10">
    <property type="entry name" value="Histidine kinase-like ATPase, C-terminal domain"/>
    <property type="match status" value="1"/>
</dbReference>
<evidence type="ECO:0000313" key="11">
    <source>
        <dbReference type="EMBL" id="NJP92522.1"/>
    </source>
</evidence>
<evidence type="ECO:0000256" key="4">
    <source>
        <dbReference type="ARBA" id="ARBA00022679"/>
    </source>
</evidence>